<dbReference type="EMBL" id="CP076023">
    <property type="protein sequence ID" value="QWC15834.1"/>
    <property type="molecule type" value="Genomic_DNA"/>
</dbReference>
<gene>
    <name evidence="1" type="ORF">KKR89_16495</name>
</gene>
<organism evidence="1 2">
    <name type="scientific">Cellulomonas dongxiuzhuiae</name>
    <dbReference type="NCBI Taxonomy" id="2819979"/>
    <lineage>
        <taxon>Bacteria</taxon>
        <taxon>Bacillati</taxon>
        <taxon>Actinomycetota</taxon>
        <taxon>Actinomycetes</taxon>
        <taxon>Micrococcales</taxon>
        <taxon>Cellulomonadaceae</taxon>
        <taxon>Cellulomonas</taxon>
    </lineage>
</organism>
<evidence type="ECO:0000313" key="1">
    <source>
        <dbReference type="EMBL" id="QWC15834.1"/>
    </source>
</evidence>
<sequence>MPHHTDIATISWGLPDDWVDWTHGDLGQAEADVAALEDDPTARAAIMAAVRKFDSIITEGIPGTACAAIWTPGPRYRKPQANALLRLGSPPAAGPMNVETLLDAVRTGARPRWAGRLLEVAAFPSHVTAGDAVLRIVDRAPRLSRRVSREWTWFILPADTGQFVSCQFESSSVEHFDHIAEVATDVANMVEVTLRQG</sequence>
<name>A0ABX8GIF6_9CELL</name>
<dbReference type="RefSeq" id="WP_214765598.1">
    <property type="nucleotide sequence ID" value="NZ_CP076023.1"/>
</dbReference>
<accession>A0ABX8GIF6</accession>
<reference evidence="1 2" key="1">
    <citation type="submission" date="2021-05" db="EMBL/GenBank/DDBJ databases">
        <title>Novel species in genus Cellulomonas.</title>
        <authorList>
            <person name="Zhang G."/>
        </authorList>
    </citation>
    <scope>NUCLEOTIDE SEQUENCE [LARGE SCALE GENOMIC DNA]</scope>
    <source>
        <strain evidence="2">zg-ZUI157</strain>
    </source>
</reference>
<evidence type="ECO:0000313" key="2">
    <source>
        <dbReference type="Proteomes" id="UP000679335"/>
    </source>
</evidence>
<keyword evidence="2" id="KW-1185">Reference proteome</keyword>
<proteinExistence type="predicted"/>
<dbReference type="Proteomes" id="UP000679335">
    <property type="component" value="Chromosome"/>
</dbReference>
<protein>
    <submittedName>
        <fullName evidence="1">Uncharacterized protein</fullName>
    </submittedName>
</protein>